<feature type="region of interest" description="Disordered" evidence="1">
    <location>
        <begin position="116"/>
        <end position="175"/>
    </location>
</feature>
<evidence type="ECO:0000313" key="3">
    <source>
        <dbReference type="Proteomes" id="UP000770015"/>
    </source>
</evidence>
<feature type="region of interest" description="Disordered" evidence="1">
    <location>
        <begin position="36"/>
        <end position="55"/>
    </location>
</feature>
<feature type="compositionally biased region" description="Polar residues" evidence="1">
    <location>
        <begin position="80"/>
        <end position="100"/>
    </location>
</feature>
<organism evidence="2 3">
    <name type="scientific">Plectosphaerella plurivora</name>
    <dbReference type="NCBI Taxonomy" id="936078"/>
    <lineage>
        <taxon>Eukaryota</taxon>
        <taxon>Fungi</taxon>
        <taxon>Dikarya</taxon>
        <taxon>Ascomycota</taxon>
        <taxon>Pezizomycotina</taxon>
        <taxon>Sordariomycetes</taxon>
        <taxon>Hypocreomycetidae</taxon>
        <taxon>Glomerellales</taxon>
        <taxon>Plectosphaerellaceae</taxon>
        <taxon>Plectosphaerella</taxon>
    </lineage>
</organism>
<feature type="compositionally biased region" description="Low complexity" evidence="1">
    <location>
        <begin position="156"/>
        <end position="173"/>
    </location>
</feature>
<accession>A0A9P8V733</accession>
<name>A0A9P8V733_9PEZI</name>
<evidence type="ECO:0000313" key="2">
    <source>
        <dbReference type="EMBL" id="KAH6679879.1"/>
    </source>
</evidence>
<sequence length="204" mass="21713">MNTTCTSALSIDAAPFGAALYQRRSPSTLLSLDQPHRQAEVTSSPHRSITTPIGPCRRVHRSHAHTAAAMSVRATADRNAGNTSCRQSHLPACSNTSTPRDWSHSRNGYHGTIHELIPPTLRPGEHDGSSQLPPPIGDLTILSPNPLEDPEPPHPSAHNPPASAATPASWGAHPHTWSPSVTHNLCRILSNTPQGSMTGSACRV</sequence>
<feature type="region of interest" description="Disordered" evidence="1">
    <location>
        <begin position="78"/>
        <end position="104"/>
    </location>
</feature>
<proteinExistence type="predicted"/>
<keyword evidence="3" id="KW-1185">Reference proteome</keyword>
<reference evidence="2" key="1">
    <citation type="journal article" date="2021" name="Nat. Commun.">
        <title>Genetic determinants of endophytism in the Arabidopsis root mycobiome.</title>
        <authorList>
            <person name="Mesny F."/>
            <person name="Miyauchi S."/>
            <person name="Thiergart T."/>
            <person name="Pickel B."/>
            <person name="Atanasova L."/>
            <person name="Karlsson M."/>
            <person name="Huettel B."/>
            <person name="Barry K.W."/>
            <person name="Haridas S."/>
            <person name="Chen C."/>
            <person name="Bauer D."/>
            <person name="Andreopoulos W."/>
            <person name="Pangilinan J."/>
            <person name="LaButti K."/>
            <person name="Riley R."/>
            <person name="Lipzen A."/>
            <person name="Clum A."/>
            <person name="Drula E."/>
            <person name="Henrissat B."/>
            <person name="Kohler A."/>
            <person name="Grigoriev I.V."/>
            <person name="Martin F.M."/>
            <person name="Hacquard S."/>
        </authorList>
    </citation>
    <scope>NUCLEOTIDE SEQUENCE</scope>
    <source>
        <strain evidence="2">MPI-SDFR-AT-0117</strain>
    </source>
</reference>
<comment type="caution">
    <text evidence="2">The sequence shown here is derived from an EMBL/GenBank/DDBJ whole genome shotgun (WGS) entry which is preliminary data.</text>
</comment>
<gene>
    <name evidence="2" type="ORF">F5X68DRAFT_212323</name>
</gene>
<evidence type="ECO:0000256" key="1">
    <source>
        <dbReference type="SAM" id="MobiDB-lite"/>
    </source>
</evidence>
<protein>
    <submittedName>
        <fullName evidence="2">Uncharacterized protein</fullName>
    </submittedName>
</protein>
<dbReference type="EMBL" id="JAGSXJ010000020">
    <property type="protein sequence ID" value="KAH6679879.1"/>
    <property type="molecule type" value="Genomic_DNA"/>
</dbReference>
<feature type="compositionally biased region" description="Polar residues" evidence="1">
    <location>
        <begin position="40"/>
        <end position="51"/>
    </location>
</feature>
<dbReference type="AlphaFoldDB" id="A0A9P8V733"/>
<dbReference type="Proteomes" id="UP000770015">
    <property type="component" value="Unassembled WGS sequence"/>
</dbReference>